<dbReference type="InterPro" id="IPR018490">
    <property type="entry name" value="cNMP-bd_dom_sf"/>
</dbReference>
<dbReference type="Pfam" id="PF00027">
    <property type="entry name" value="cNMP_binding"/>
    <property type="match status" value="1"/>
</dbReference>
<dbReference type="InterPro" id="IPR036388">
    <property type="entry name" value="WH-like_DNA-bd_sf"/>
</dbReference>
<dbReference type="InterPro" id="IPR036390">
    <property type="entry name" value="WH_DNA-bd_sf"/>
</dbReference>
<dbReference type="Gene3D" id="1.10.10.10">
    <property type="entry name" value="Winged helix-like DNA-binding domain superfamily/Winged helix DNA-binding domain"/>
    <property type="match status" value="1"/>
</dbReference>
<accession>A0A2T4IK66</accession>
<protein>
    <submittedName>
        <fullName evidence="2">Crp/Fnr family transcriptional regulator</fullName>
    </submittedName>
</protein>
<proteinExistence type="predicted"/>
<gene>
    <name evidence="2" type="ORF">C8261_01785</name>
</gene>
<evidence type="ECO:0000313" key="2">
    <source>
        <dbReference type="EMBL" id="PTD98164.1"/>
    </source>
</evidence>
<dbReference type="Proteomes" id="UP000241193">
    <property type="component" value="Unassembled WGS sequence"/>
</dbReference>
<evidence type="ECO:0000313" key="3">
    <source>
        <dbReference type="Proteomes" id="UP000241193"/>
    </source>
</evidence>
<name>A0A2T4IK66_9RHOO</name>
<keyword evidence="3" id="KW-1185">Reference proteome</keyword>
<dbReference type="CDD" id="cd00038">
    <property type="entry name" value="CAP_ED"/>
    <property type="match status" value="1"/>
</dbReference>
<evidence type="ECO:0000259" key="1">
    <source>
        <dbReference type="Pfam" id="PF00027"/>
    </source>
</evidence>
<dbReference type="SUPFAM" id="SSF46785">
    <property type="entry name" value="Winged helix' DNA-binding domain"/>
    <property type="match status" value="1"/>
</dbReference>
<dbReference type="OrthoDB" id="5297329at2"/>
<dbReference type="AlphaFoldDB" id="A0A2T4IK66"/>
<feature type="domain" description="Cyclic nucleotide-binding" evidence="1">
    <location>
        <begin position="29"/>
        <end position="103"/>
    </location>
</feature>
<reference evidence="2 3" key="1">
    <citation type="submission" date="2018-03" db="EMBL/GenBank/DDBJ databases">
        <authorList>
            <person name="Keele B.F."/>
        </authorList>
    </citation>
    <scope>NUCLEOTIDE SEQUENCE [LARGE SCALE GENOMIC DNA]</scope>
    <source>
        <strain evidence="2 3">D20</strain>
    </source>
</reference>
<dbReference type="InterPro" id="IPR014710">
    <property type="entry name" value="RmlC-like_jellyroll"/>
</dbReference>
<comment type="caution">
    <text evidence="2">The sequence shown here is derived from an EMBL/GenBank/DDBJ whole genome shotgun (WGS) entry which is preliminary data.</text>
</comment>
<dbReference type="EMBL" id="PZKC01000001">
    <property type="protein sequence ID" value="PTD98164.1"/>
    <property type="molecule type" value="Genomic_DNA"/>
</dbReference>
<dbReference type="Gene3D" id="2.60.120.10">
    <property type="entry name" value="Jelly Rolls"/>
    <property type="match status" value="1"/>
</dbReference>
<organism evidence="2 3">
    <name type="scientific">Pseudothauera lacus</name>
    <dbReference type="NCBI Taxonomy" id="2136175"/>
    <lineage>
        <taxon>Bacteria</taxon>
        <taxon>Pseudomonadati</taxon>
        <taxon>Pseudomonadota</taxon>
        <taxon>Betaproteobacteria</taxon>
        <taxon>Rhodocyclales</taxon>
        <taxon>Zoogloeaceae</taxon>
        <taxon>Pseudothauera</taxon>
    </lineage>
</organism>
<dbReference type="SUPFAM" id="SSF51206">
    <property type="entry name" value="cAMP-binding domain-like"/>
    <property type="match status" value="1"/>
</dbReference>
<reference evidence="2 3" key="2">
    <citation type="submission" date="2018-04" db="EMBL/GenBank/DDBJ databases">
        <title>Thauera lacus sp. nov., isolated from an saline lake in Inner Mongolia, China.</title>
        <authorList>
            <person name="Liang Q.-Y."/>
        </authorList>
    </citation>
    <scope>NUCLEOTIDE SEQUENCE [LARGE SCALE GENOMIC DNA]</scope>
    <source>
        <strain evidence="2 3">D20</strain>
    </source>
</reference>
<dbReference type="InterPro" id="IPR000595">
    <property type="entry name" value="cNMP-bd_dom"/>
</dbReference>
<sequence length="220" mass="23530">MDTVATGPALRSLTSCVDGRTAAQTSCIHVGRGETVFCAGDTGQAWRVVCGVVRLDRECDGEREFGGLARVGDVIGAETLLLGRYTYTAVALMPSVLEAWSHDQAPAAEREHKLLQALATAERRMADVLALRGGKAAARVRRLLGFLAGNGLRQPDPCVVMPRLRDIAEITDLKVETVSRTISQLSQDGEIAALPRRQVRLHYAEAQAGVPDVTAGEAGR</sequence>